<keyword evidence="2" id="KW-1185">Reference proteome</keyword>
<gene>
    <name evidence="1" type="ORF">D0911_11420</name>
</gene>
<dbReference type="EMBL" id="RHGB01000011">
    <property type="protein sequence ID" value="RNL61878.1"/>
    <property type="molecule type" value="Genomic_DNA"/>
</dbReference>
<reference evidence="1 2" key="1">
    <citation type="submission" date="2018-10" db="EMBL/GenBank/DDBJ databases">
        <title>Draft genome sequence of Zhongshania sp. DSW25-10.</title>
        <authorList>
            <person name="Oh J."/>
        </authorList>
    </citation>
    <scope>NUCLEOTIDE SEQUENCE [LARGE SCALE GENOMIC DNA]</scope>
    <source>
        <strain evidence="1 2">DSW25-10</strain>
    </source>
</reference>
<name>A0ABX9W1S3_9GAMM</name>
<dbReference type="RefSeq" id="WP_123182713.1">
    <property type="nucleotide sequence ID" value="NZ_RHGB01000011.1"/>
</dbReference>
<sequence length="295" mass="33195">MEVLIDDEFALIPGKASEQRAQISTWEKLRNTGLQNYIIIDENESGLIQVSVNEEPPVEISLKDKEKIKDVLHDRNILIDISGFPHHIWAPILRAAYELKIQTRVLYSEPQSYNPHKSPASSTLFDLSKEFGGLSPLPGFAQLSGPLDESKCIFVALLGFEGNRPRSLIYNFDPPPKVIPIVGVPGFQIEFPSFTIKCNKELLDEFQAYVDIRYAHASSPFDAYKQLKDIRETYPDHYMYIAPVGTKPHGLGAILFSITNPGDTEILFDHPVRKVGRTDGLGAIHIYDFGMFDGY</sequence>
<evidence type="ECO:0000313" key="1">
    <source>
        <dbReference type="EMBL" id="RNL61878.1"/>
    </source>
</evidence>
<evidence type="ECO:0008006" key="3">
    <source>
        <dbReference type="Google" id="ProtNLM"/>
    </source>
</evidence>
<comment type="caution">
    <text evidence="1">The sequence shown here is derived from an EMBL/GenBank/DDBJ whole genome shotgun (WGS) entry which is preliminary data.</text>
</comment>
<proteinExistence type="predicted"/>
<protein>
    <recommendedName>
        <fullName evidence="3">RES domain-containing protein</fullName>
    </recommendedName>
</protein>
<organism evidence="1 2">
    <name type="scientific">Zhongshania marina</name>
    <dbReference type="NCBI Taxonomy" id="2304603"/>
    <lineage>
        <taxon>Bacteria</taxon>
        <taxon>Pseudomonadati</taxon>
        <taxon>Pseudomonadota</taxon>
        <taxon>Gammaproteobacteria</taxon>
        <taxon>Cellvibrionales</taxon>
        <taxon>Spongiibacteraceae</taxon>
        <taxon>Zhongshania</taxon>
    </lineage>
</organism>
<accession>A0ABX9W1S3</accession>
<evidence type="ECO:0000313" key="2">
    <source>
        <dbReference type="Proteomes" id="UP000274695"/>
    </source>
</evidence>
<dbReference type="Proteomes" id="UP000274695">
    <property type="component" value="Unassembled WGS sequence"/>
</dbReference>